<dbReference type="Pfam" id="PF23562">
    <property type="entry name" value="AMP-binding_C_3"/>
    <property type="match status" value="1"/>
</dbReference>
<evidence type="ECO:0000313" key="3">
    <source>
        <dbReference type="EMBL" id="KZT75167.1"/>
    </source>
</evidence>
<comment type="similarity">
    <text evidence="1">Belongs to the ATP-dependent AMP-binding enzyme family.</text>
</comment>
<dbReference type="Gene3D" id="3.40.50.12780">
    <property type="entry name" value="N-terminal domain of ligase-like"/>
    <property type="match status" value="1"/>
</dbReference>
<reference evidence="3 4" key="1">
    <citation type="journal article" date="2016" name="Mol. Biol. Evol.">
        <title>Comparative Genomics of Early-Diverging Mushroom-Forming Fungi Provides Insights into the Origins of Lignocellulose Decay Capabilities.</title>
        <authorList>
            <person name="Nagy L.G."/>
            <person name="Riley R."/>
            <person name="Tritt A."/>
            <person name="Adam C."/>
            <person name="Daum C."/>
            <person name="Floudas D."/>
            <person name="Sun H."/>
            <person name="Yadav J.S."/>
            <person name="Pangilinan J."/>
            <person name="Larsson K.H."/>
            <person name="Matsuura K."/>
            <person name="Barry K."/>
            <person name="Labutti K."/>
            <person name="Kuo R."/>
            <person name="Ohm R.A."/>
            <person name="Bhattacharya S.S."/>
            <person name="Shirouzu T."/>
            <person name="Yoshinaga Y."/>
            <person name="Martin F.M."/>
            <person name="Grigoriev I.V."/>
            <person name="Hibbett D.S."/>
        </authorList>
    </citation>
    <scope>NUCLEOTIDE SEQUENCE [LARGE SCALE GENOMIC DNA]</scope>
    <source>
        <strain evidence="3 4">L-15889</strain>
    </source>
</reference>
<proteinExistence type="inferred from homology"/>
<organism evidence="3 4">
    <name type="scientific">Daedalea quercina L-15889</name>
    <dbReference type="NCBI Taxonomy" id="1314783"/>
    <lineage>
        <taxon>Eukaryota</taxon>
        <taxon>Fungi</taxon>
        <taxon>Dikarya</taxon>
        <taxon>Basidiomycota</taxon>
        <taxon>Agaricomycotina</taxon>
        <taxon>Agaricomycetes</taxon>
        <taxon>Polyporales</taxon>
        <taxon>Fomitopsis</taxon>
    </lineage>
</organism>
<gene>
    <name evidence="3" type="ORF">DAEQUDRAFT_659801</name>
</gene>
<accession>A0A165UN41</accession>
<dbReference type="OrthoDB" id="429813at2759"/>
<dbReference type="Proteomes" id="UP000076727">
    <property type="component" value="Unassembled WGS sequence"/>
</dbReference>
<keyword evidence="4" id="KW-1185">Reference proteome</keyword>
<dbReference type="GO" id="GO:0006631">
    <property type="term" value="P:fatty acid metabolic process"/>
    <property type="evidence" value="ECO:0007669"/>
    <property type="project" value="TreeGrafter"/>
</dbReference>
<sequence length="541" mass="60313">MPSYPTHLTVLQTIATLYPAANAFRVPELEPATNAIRQWHAITYAQFLHDVEHFAAYWTERLTAQDVHPPSVVGLWLSGMTYIDALHIYGISRAGYVPQLMSLRLPNPEVILELLAQSGGRALIHDPCFSAVLPPGPVPTHVAIDARNTTVPDVPLPQILPCSRSQDPVMIFHTSGSTSGRPKLVPCNHFWWANMMAKAATILRPKRSGCETRDVFSWMGSLCHMAQTFMLVGVIQNAACMVQNTQQMYSSEEFLDIVRRCGVTRLNIFPPILAAHLRQSRKDPEVLAALQGLDEILIAGLTMADEDQQWVQTQRINVVNSYASTEVAIMLQSPKDAKYPRLPPMRPLDGVSYKFVPVTPATTSESGYRNVHSRLVELIVSADSPDCPDVSLRHADGDYHTGDLFLEVTPGGYMFCGRDDDWIKSENSLRCDTKAIEDNVLVTCEDLISNCVVVGNGRPTPALFVEPARDGDGQKLRQEIFRRIRPFHARRYLHERIASADSILVVDRGVLPRTATKGNIRRRAVEQTFKAELDRLYGVAN</sequence>
<protein>
    <submittedName>
        <fullName evidence="3">Acetyl-CoA synthetase-like protein</fullName>
    </submittedName>
</protein>
<evidence type="ECO:0000259" key="2">
    <source>
        <dbReference type="Pfam" id="PF00501"/>
    </source>
</evidence>
<dbReference type="InterPro" id="IPR000873">
    <property type="entry name" value="AMP-dep_synth/lig_dom"/>
</dbReference>
<dbReference type="GO" id="GO:0031956">
    <property type="term" value="F:medium-chain fatty acid-CoA ligase activity"/>
    <property type="evidence" value="ECO:0007669"/>
    <property type="project" value="TreeGrafter"/>
</dbReference>
<dbReference type="Pfam" id="PF00501">
    <property type="entry name" value="AMP-binding"/>
    <property type="match status" value="1"/>
</dbReference>
<feature type="domain" description="AMP-dependent synthetase/ligase" evidence="2">
    <location>
        <begin position="33"/>
        <end position="354"/>
    </location>
</feature>
<dbReference type="PANTHER" id="PTHR43201">
    <property type="entry name" value="ACYL-COA SYNTHETASE"/>
    <property type="match status" value="1"/>
</dbReference>
<dbReference type="SUPFAM" id="SSF56801">
    <property type="entry name" value="Acetyl-CoA synthetase-like"/>
    <property type="match status" value="1"/>
</dbReference>
<dbReference type="AlphaFoldDB" id="A0A165UN41"/>
<name>A0A165UN41_9APHY</name>
<evidence type="ECO:0000256" key="1">
    <source>
        <dbReference type="ARBA" id="ARBA00006432"/>
    </source>
</evidence>
<dbReference type="EMBL" id="KV429032">
    <property type="protein sequence ID" value="KZT75167.1"/>
    <property type="molecule type" value="Genomic_DNA"/>
</dbReference>
<dbReference type="STRING" id="1314783.A0A165UN41"/>
<dbReference type="PANTHER" id="PTHR43201:SF8">
    <property type="entry name" value="ACYL-COA SYNTHETASE FAMILY MEMBER 3"/>
    <property type="match status" value="1"/>
</dbReference>
<evidence type="ECO:0000313" key="4">
    <source>
        <dbReference type="Proteomes" id="UP000076727"/>
    </source>
</evidence>
<dbReference type="InterPro" id="IPR042099">
    <property type="entry name" value="ANL_N_sf"/>
</dbReference>